<dbReference type="PROSITE" id="PS51375">
    <property type="entry name" value="PPR"/>
    <property type="match status" value="1"/>
</dbReference>
<dbReference type="OrthoDB" id="750109at2759"/>
<dbReference type="InterPro" id="IPR032867">
    <property type="entry name" value="DYW_dom"/>
</dbReference>
<dbReference type="GO" id="GO:0009451">
    <property type="term" value="P:RNA modification"/>
    <property type="evidence" value="ECO:0007669"/>
    <property type="project" value="InterPro"/>
</dbReference>
<evidence type="ECO:0000259" key="5">
    <source>
        <dbReference type="Pfam" id="PF14432"/>
    </source>
</evidence>
<comment type="caution">
    <text evidence="6">The sequence shown here is derived from an EMBL/GenBank/DDBJ whole genome shotgun (WGS) entry which is preliminary data.</text>
</comment>
<dbReference type="PANTHER" id="PTHR47926:SF398">
    <property type="entry name" value="PENTATRICOPEPTIDE REPEAT-CONTAINING PROTEIN"/>
    <property type="match status" value="1"/>
</dbReference>
<evidence type="ECO:0000259" key="4">
    <source>
        <dbReference type="Pfam" id="PF07727"/>
    </source>
</evidence>
<dbReference type="InterPro" id="IPR011990">
    <property type="entry name" value="TPR-like_helical_dom_sf"/>
</dbReference>
<protein>
    <recommendedName>
        <fullName evidence="8">Reverse transcriptase, RNA-dependent DNA polymerase</fullName>
    </recommendedName>
</protein>
<dbReference type="InterPro" id="IPR013103">
    <property type="entry name" value="RVT_2"/>
</dbReference>
<evidence type="ECO:0000313" key="7">
    <source>
        <dbReference type="Proteomes" id="UP000188268"/>
    </source>
</evidence>
<dbReference type="PANTHER" id="PTHR47926">
    <property type="entry name" value="PENTATRICOPEPTIDE REPEAT-CONTAINING PROTEIN"/>
    <property type="match status" value="1"/>
</dbReference>
<name>A0A1R3HZR8_COCAP</name>
<dbReference type="STRING" id="210143.A0A1R3HZR8"/>
<dbReference type="FunFam" id="1.25.40.10:FF:000031">
    <property type="entry name" value="Pentatricopeptide repeat-containing protein mitochondrial"/>
    <property type="match status" value="1"/>
</dbReference>
<dbReference type="SUPFAM" id="SSF56672">
    <property type="entry name" value="DNA/RNA polymerases"/>
    <property type="match status" value="1"/>
</dbReference>
<evidence type="ECO:0000256" key="1">
    <source>
        <dbReference type="ARBA" id="ARBA00006643"/>
    </source>
</evidence>
<dbReference type="GO" id="GO:0008270">
    <property type="term" value="F:zinc ion binding"/>
    <property type="evidence" value="ECO:0007669"/>
    <property type="project" value="InterPro"/>
</dbReference>
<dbReference type="Pfam" id="PF14432">
    <property type="entry name" value="DYW_deaminase"/>
    <property type="match status" value="1"/>
</dbReference>
<accession>A0A1R3HZR8</accession>
<feature type="domain" description="Reverse transcriptase Ty1/copia-type" evidence="4">
    <location>
        <begin position="9"/>
        <end position="144"/>
    </location>
</feature>
<dbReference type="Pfam" id="PF07727">
    <property type="entry name" value="RVT_2"/>
    <property type="match status" value="1"/>
</dbReference>
<sequence>MKLLDGYSAKPNKVCRLIKSLYGLKQASRQWNLKLTTALLSYGFHQSSADHSLFIKETANSFIALLVYVDDCIIASNNFEEVLAIKKFSHDEFTIKDLDEVKFFLGLEVARSDKGINLCQKKYTLDLLKDTKFLDAKSVSTPILPETRLSKQKGIPLEDSTQYRKIIGKLQYLTTTTPDISFTVQQLAQFLDKPTDEHMIAVHRVLRKSKKQNTVNRSSSEAEYRALASTACEIQWINYLLEDFKVQLTPSTTPVFCDNKSAIYLAQNPSFHERSKHIEIDCHIASAALRLPSVGKQLHALALKSSQIFDSFVGYSCLDMYIKTALRDEARKLFNEIPDERSIVMWNASISNAVLDGRPSIATHNALYLELGRQLHGYVIRSGFDGNLSGWQGLNWVGQFMHLAVKACVEGNIFVGSALVDMYGKCGTIEDAERAFHDIPERKLFTWNGMIGGYAHQGCADMALALFQDMMSSGEVVPNYVTLICVLSACSRAGEVKIGMENFESMKERVYKKPELGKIAADKLFELDPKDSGNHNKVRIFQAKDTSHEMNSKIQEMLTKLRNKMKVAGYIPDTNCALYDLEEEEKISELGYHSEKLALAFGLIVVPPGYKNHKKHQNLWRLP</sequence>
<dbReference type="AlphaFoldDB" id="A0A1R3HZR8"/>
<dbReference type="InterPro" id="IPR043502">
    <property type="entry name" value="DNA/RNA_pol_sf"/>
</dbReference>
<dbReference type="Gramene" id="OMO75832">
    <property type="protein sequence ID" value="OMO75832"/>
    <property type="gene ID" value="CCACVL1_16024"/>
</dbReference>
<dbReference type="InterPro" id="IPR046960">
    <property type="entry name" value="PPR_At4g14850-like_plant"/>
</dbReference>
<evidence type="ECO:0008006" key="8">
    <source>
        <dbReference type="Google" id="ProtNLM"/>
    </source>
</evidence>
<organism evidence="6 7">
    <name type="scientific">Corchorus capsularis</name>
    <name type="common">Jute</name>
    <dbReference type="NCBI Taxonomy" id="210143"/>
    <lineage>
        <taxon>Eukaryota</taxon>
        <taxon>Viridiplantae</taxon>
        <taxon>Streptophyta</taxon>
        <taxon>Embryophyta</taxon>
        <taxon>Tracheophyta</taxon>
        <taxon>Spermatophyta</taxon>
        <taxon>Magnoliopsida</taxon>
        <taxon>eudicotyledons</taxon>
        <taxon>Gunneridae</taxon>
        <taxon>Pentapetalae</taxon>
        <taxon>rosids</taxon>
        <taxon>malvids</taxon>
        <taxon>Malvales</taxon>
        <taxon>Malvaceae</taxon>
        <taxon>Grewioideae</taxon>
        <taxon>Apeibeae</taxon>
        <taxon>Corchorus</taxon>
    </lineage>
</organism>
<dbReference type="Proteomes" id="UP000188268">
    <property type="component" value="Unassembled WGS sequence"/>
</dbReference>
<evidence type="ECO:0000256" key="2">
    <source>
        <dbReference type="ARBA" id="ARBA00022737"/>
    </source>
</evidence>
<dbReference type="InterPro" id="IPR002885">
    <property type="entry name" value="PPR_rpt"/>
</dbReference>
<feature type="repeat" description="PPR" evidence="3">
    <location>
        <begin position="443"/>
        <end position="477"/>
    </location>
</feature>
<feature type="domain" description="DYW" evidence="5">
    <location>
        <begin position="569"/>
        <end position="609"/>
    </location>
</feature>
<dbReference type="GO" id="GO:0003723">
    <property type="term" value="F:RNA binding"/>
    <property type="evidence" value="ECO:0007669"/>
    <property type="project" value="InterPro"/>
</dbReference>
<dbReference type="Gene3D" id="1.25.40.10">
    <property type="entry name" value="Tetratricopeptide repeat domain"/>
    <property type="match status" value="1"/>
</dbReference>
<gene>
    <name evidence="6" type="ORF">CCACVL1_16024</name>
</gene>
<proteinExistence type="inferred from homology"/>
<reference evidence="6 7" key="1">
    <citation type="submission" date="2013-09" db="EMBL/GenBank/DDBJ databases">
        <title>Corchorus capsularis genome sequencing.</title>
        <authorList>
            <person name="Alam M."/>
            <person name="Haque M.S."/>
            <person name="Islam M.S."/>
            <person name="Emdad E.M."/>
            <person name="Islam M.M."/>
            <person name="Ahmed B."/>
            <person name="Halim A."/>
            <person name="Hossen Q.M.M."/>
            <person name="Hossain M.Z."/>
            <person name="Ahmed R."/>
            <person name="Khan M.M."/>
            <person name="Islam R."/>
            <person name="Rashid M.M."/>
            <person name="Khan S.A."/>
            <person name="Rahman M.S."/>
            <person name="Alam M."/>
        </authorList>
    </citation>
    <scope>NUCLEOTIDE SEQUENCE [LARGE SCALE GENOMIC DNA]</scope>
    <source>
        <strain evidence="7">cv. CVL-1</strain>
        <tissue evidence="6">Whole seedling</tissue>
    </source>
</reference>
<dbReference type="EMBL" id="AWWV01010944">
    <property type="protein sequence ID" value="OMO75832.1"/>
    <property type="molecule type" value="Genomic_DNA"/>
</dbReference>
<comment type="similarity">
    <text evidence="1">Belongs to the PPR family. PCMP-H subfamily.</text>
</comment>
<dbReference type="NCBIfam" id="TIGR00756">
    <property type="entry name" value="PPR"/>
    <property type="match status" value="1"/>
</dbReference>
<evidence type="ECO:0000256" key="3">
    <source>
        <dbReference type="PROSITE-ProRule" id="PRU00708"/>
    </source>
</evidence>
<dbReference type="CDD" id="cd09272">
    <property type="entry name" value="RNase_HI_RT_Ty1"/>
    <property type="match status" value="1"/>
</dbReference>
<keyword evidence="2" id="KW-0677">Repeat</keyword>
<dbReference type="Pfam" id="PF01535">
    <property type="entry name" value="PPR"/>
    <property type="match status" value="1"/>
</dbReference>
<keyword evidence="7" id="KW-1185">Reference proteome</keyword>
<evidence type="ECO:0000313" key="6">
    <source>
        <dbReference type="EMBL" id="OMO75832.1"/>
    </source>
</evidence>